<feature type="binding site" evidence="10">
    <location>
        <position position="4"/>
    </location>
    <ligand>
        <name>Zn(2+)</name>
        <dbReference type="ChEBI" id="CHEBI:29105"/>
    </ligand>
</feature>
<dbReference type="InParanoid" id="A0A146G7H2"/>
<evidence type="ECO:0000313" key="12">
    <source>
        <dbReference type="Proteomes" id="UP000076023"/>
    </source>
</evidence>
<dbReference type="EC" id="4.1.2.50" evidence="3"/>
<comment type="similarity">
    <text evidence="2">Belongs to the PTPS family. QueD subfamily.</text>
</comment>
<accession>A0A146G7H2</accession>
<protein>
    <recommendedName>
        <fullName evidence="4">6-carboxy-5,6,7,8-tetrahydropterin synthase</fullName>
        <ecNumber evidence="3">4.1.2.50</ecNumber>
    </recommendedName>
    <alternativeName>
        <fullName evidence="8">Queuosine biosynthesis protein QueD</fullName>
    </alternativeName>
</protein>
<dbReference type="Pfam" id="PF01242">
    <property type="entry name" value="PTPS"/>
    <property type="match status" value="1"/>
</dbReference>
<dbReference type="InterPro" id="IPR038418">
    <property type="entry name" value="6-PTP_synth/QueD_sf"/>
</dbReference>
<keyword evidence="5 10" id="KW-0479">Metal-binding</keyword>
<evidence type="ECO:0000256" key="9">
    <source>
        <dbReference type="ARBA" id="ARBA00048807"/>
    </source>
</evidence>
<gene>
    <name evidence="11" type="ORF">TSACC_21229</name>
</gene>
<keyword evidence="12" id="KW-1185">Reference proteome</keyword>
<comment type="catalytic activity">
    <reaction evidence="9">
        <text>7,8-dihydroneopterin 3'-triphosphate + H2O = 6-carboxy-5,6,7,8-tetrahydropterin + triphosphate + acetaldehyde + 2 H(+)</text>
        <dbReference type="Rhea" id="RHEA:27966"/>
        <dbReference type="ChEBI" id="CHEBI:15343"/>
        <dbReference type="ChEBI" id="CHEBI:15377"/>
        <dbReference type="ChEBI" id="CHEBI:15378"/>
        <dbReference type="ChEBI" id="CHEBI:18036"/>
        <dbReference type="ChEBI" id="CHEBI:58462"/>
        <dbReference type="ChEBI" id="CHEBI:61032"/>
        <dbReference type="EC" id="4.1.2.50"/>
    </reaction>
</comment>
<dbReference type="PANTHER" id="PTHR12589:SF7">
    <property type="entry name" value="6-PYRUVOYL TETRAHYDROBIOPTERIN SYNTHASE"/>
    <property type="match status" value="1"/>
</dbReference>
<keyword evidence="7" id="KW-0456">Lyase</keyword>
<dbReference type="AlphaFoldDB" id="A0A146G7H2"/>
<keyword evidence="6 10" id="KW-0862">Zinc</keyword>
<dbReference type="SUPFAM" id="SSF55620">
    <property type="entry name" value="Tetrahydrobiopterin biosynthesis enzymes-like"/>
    <property type="match status" value="1"/>
</dbReference>
<sequence length="92" mass="10708">MHGHSFKVEIVVEGEVDPHMGWVYDHAEISRAMEPLLDYIDHKYMNELPELENPTIEHIAAWFWRKLTPTLPGLAEIVVHETPTARCIYRGE</sequence>
<evidence type="ECO:0000256" key="5">
    <source>
        <dbReference type="ARBA" id="ARBA00022723"/>
    </source>
</evidence>
<evidence type="ECO:0000256" key="7">
    <source>
        <dbReference type="ARBA" id="ARBA00023239"/>
    </source>
</evidence>
<dbReference type="Proteomes" id="UP000076023">
    <property type="component" value="Unassembled WGS sequence"/>
</dbReference>
<dbReference type="PIRSF" id="PIRSF006113">
    <property type="entry name" value="PTP_synth"/>
    <property type="match status" value="1"/>
</dbReference>
<comment type="pathway">
    <text evidence="1">Purine metabolism; 7-cyano-7-deazaguanine biosynthesis.</text>
</comment>
<comment type="cofactor">
    <cofactor evidence="10">
        <name>Zn(2+)</name>
        <dbReference type="ChEBI" id="CHEBI:29105"/>
    </cofactor>
    <text evidence="10">Binds 1 zinc ion per subunit.</text>
</comment>
<proteinExistence type="inferred from homology"/>
<name>A0A146G7H2_TERSA</name>
<dbReference type="Gene3D" id="3.30.479.10">
    <property type="entry name" value="6-pyruvoyl tetrahydropterin synthase/QueD"/>
    <property type="match status" value="1"/>
</dbReference>
<comment type="caution">
    <text evidence="11">The sequence shown here is derived from an EMBL/GenBank/DDBJ whole genome shotgun (WGS) entry which is preliminary data.</text>
</comment>
<dbReference type="GO" id="GO:0046872">
    <property type="term" value="F:metal ion binding"/>
    <property type="evidence" value="ECO:0007669"/>
    <property type="project" value="UniProtKB-KW"/>
</dbReference>
<dbReference type="STRING" id="690879.TSACC_21229"/>
<evidence type="ECO:0000313" key="11">
    <source>
        <dbReference type="EMBL" id="GAT32827.1"/>
    </source>
</evidence>
<reference evidence="12" key="1">
    <citation type="journal article" date="2017" name="Genome Announc.">
        <title>Draft Genome Sequence of Terrimicrobium sacchariphilum NM-5T, a Facultative Anaerobic Soil Bacterium of the Class Spartobacteria.</title>
        <authorList>
            <person name="Qiu Y.L."/>
            <person name="Tourlousse D.M."/>
            <person name="Matsuura N."/>
            <person name="Ohashi A."/>
            <person name="Sekiguchi Y."/>
        </authorList>
    </citation>
    <scope>NUCLEOTIDE SEQUENCE [LARGE SCALE GENOMIC DNA]</scope>
    <source>
        <strain evidence="12">NM-5</strain>
    </source>
</reference>
<evidence type="ECO:0000256" key="10">
    <source>
        <dbReference type="PIRSR" id="PIRSR006113-2"/>
    </source>
</evidence>
<feature type="binding site" evidence="10">
    <location>
        <position position="2"/>
    </location>
    <ligand>
        <name>Zn(2+)</name>
        <dbReference type="ChEBI" id="CHEBI:29105"/>
    </ligand>
</feature>
<evidence type="ECO:0000256" key="2">
    <source>
        <dbReference type="ARBA" id="ARBA00008900"/>
    </source>
</evidence>
<evidence type="ECO:0000256" key="3">
    <source>
        <dbReference type="ARBA" id="ARBA00012982"/>
    </source>
</evidence>
<evidence type="ECO:0000256" key="8">
    <source>
        <dbReference type="ARBA" id="ARBA00031449"/>
    </source>
</evidence>
<dbReference type="UniPathway" id="UPA00391"/>
<dbReference type="FunCoup" id="A0A146G7H2">
    <property type="interactions" value="201"/>
</dbReference>
<dbReference type="GO" id="GO:0070497">
    <property type="term" value="F:6-carboxytetrahydropterin synthase activity"/>
    <property type="evidence" value="ECO:0007669"/>
    <property type="project" value="UniProtKB-EC"/>
</dbReference>
<organism evidence="11 12">
    <name type="scientific">Terrimicrobium sacchariphilum</name>
    <dbReference type="NCBI Taxonomy" id="690879"/>
    <lineage>
        <taxon>Bacteria</taxon>
        <taxon>Pseudomonadati</taxon>
        <taxon>Verrucomicrobiota</taxon>
        <taxon>Terrimicrobiia</taxon>
        <taxon>Terrimicrobiales</taxon>
        <taxon>Terrimicrobiaceae</taxon>
        <taxon>Terrimicrobium</taxon>
    </lineage>
</organism>
<evidence type="ECO:0000256" key="4">
    <source>
        <dbReference type="ARBA" id="ARBA00018141"/>
    </source>
</evidence>
<evidence type="ECO:0000256" key="1">
    <source>
        <dbReference type="ARBA" id="ARBA00005061"/>
    </source>
</evidence>
<dbReference type="InterPro" id="IPR007115">
    <property type="entry name" value="6-PTP_synth/QueD"/>
</dbReference>
<dbReference type="PANTHER" id="PTHR12589">
    <property type="entry name" value="PYRUVOYL TETRAHYDROBIOPTERIN SYNTHASE"/>
    <property type="match status" value="1"/>
</dbReference>
<evidence type="ECO:0000256" key="6">
    <source>
        <dbReference type="ARBA" id="ARBA00022833"/>
    </source>
</evidence>
<dbReference type="EMBL" id="BDCO01000002">
    <property type="protein sequence ID" value="GAT32827.1"/>
    <property type="molecule type" value="Genomic_DNA"/>
</dbReference>